<proteinExistence type="predicted"/>
<reference evidence="1" key="1">
    <citation type="submission" date="2020-11" db="EMBL/GenBank/DDBJ databases">
        <authorList>
            <consortium name="DOE Joint Genome Institute"/>
            <person name="Ahrendt S."/>
            <person name="Riley R."/>
            <person name="Andreopoulos W."/>
            <person name="Labutti K."/>
            <person name="Pangilinan J."/>
            <person name="Ruiz-Duenas F.J."/>
            <person name="Barrasa J.M."/>
            <person name="Sanchez-Garcia M."/>
            <person name="Camarero S."/>
            <person name="Miyauchi S."/>
            <person name="Serrano A."/>
            <person name="Linde D."/>
            <person name="Babiker R."/>
            <person name="Drula E."/>
            <person name="Ayuso-Fernandez I."/>
            <person name="Pacheco R."/>
            <person name="Padilla G."/>
            <person name="Ferreira P."/>
            <person name="Barriuso J."/>
            <person name="Kellner H."/>
            <person name="Castanera R."/>
            <person name="Alfaro M."/>
            <person name="Ramirez L."/>
            <person name="Pisabarro A.G."/>
            <person name="Kuo A."/>
            <person name="Tritt A."/>
            <person name="Lipzen A."/>
            <person name="He G."/>
            <person name="Yan M."/>
            <person name="Ng V."/>
            <person name="Cullen D."/>
            <person name="Martin F."/>
            <person name="Rosso M.-N."/>
            <person name="Henrissat B."/>
            <person name="Hibbett D."/>
            <person name="Martinez A.T."/>
            <person name="Grigoriev I.V."/>
        </authorList>
    </citation>
    <scope>NUCLEOTIDE SEQUENCE</scope>
    <source>
        <strain evidence="1">CIRM-BRFM 674</strain>
    </source>
</reference>
<dbReference type="EMBL" id="MU155185">
    <property type="protein sequence ID" value="KAF9481005.1"/>
    <property type="molecule type" value="Genomic_DNA"/>
</dbReference>
<organism evidence="1 2">
    <name type="scientific">Pholiota conissans</name>
    <dbReference type="NCBI Taxonomy" id="109636"/>
    <lineage>
        <taxon>Eukaryota</taxon>
        <taxon>Fungi</taxon>
        <taxon>Dikarya</taxon>
        <taxon>Basidiomycota</taxon>
        <taxon>Agaricomycotina</taxon>
        <taxon>Agaricomycetes</taxon>
        <taxon>Agaricomycetidae</taxon>
        <taxon>Agaricales</taxon>
        <taxon>Agaricineae</taxon>
        <taxon>Strophariaceae</taxon>
        <taxon>Pholiota</taxon>
    </lineage>
</organism>
<protein>
    <submittedName>
        <fullName evidence="1">Uncharacterized protein</fullName>
    </submittedName>
</protein>
<keyword evidence="2" id="KW-1185">Reference proteome</keyword>
<dbReference type="OrthoDB" id="3040198at2759"/>
<evidence type="ECO:0000313" key="1">
    <source>
        <dbReference type="EMBL" id="KAF9481005.1"/>
    </source>
</evidence>
<name>A0A9P5Z6A9_9AGAR</name>
<comment type="caution">
    <text evidence="1">The sequence shown here is derived from an EMBL/GenBank/DDBJ whole genome shotgun (WGS) entry which is preliminary data.</text>
</comment>
<evidence type="ECO:0000313" key="2">
    <source>
        <dbReference type="Proteomes" id="UP000807469"/>
    </source>
</evidence>
<gene>
    <name evidence="1" type="ORF">BDN70DRAFT_573150</name>
</gene>
<dbReference type="AlphaFoldDB" id="A0A9P5Z6A9"/>
<sequence length="118" mass="13551">MISSPRTSTTSMRRAFFSEFLGGLTPSLSAAQICRGIHQQRQRVWMSFKTRESMLPRRIDRFDQIQIANFLPPFLNIKGQRSSYEWIKDSELDQHDFIAASPNGWADNELGRVVGGFI</sequence>
<dbReference type="Proteomes" id="UP000807469">
    <property type="component" value="Unassembled WGS sequence"/>
</dbReference>
<accession>A0A9P5Z6A9</accession>